<dbReference type="GO" id="GO:0008168">
    <property type="term" value="F:methyltransferase activity"/>
    <property type="evidence" value="ECO:0007669"/>
    <property type="project" value="TreeGrafter"/>
</dbReference>
<evidence type="ECO:0000259" key="1">
    <source>
        <dbReference type="Pfam" id="PF13649"/>
    </source>
</evidence>
<name>A0A8H5G0U3_9AGAR</name>
<dbReference type="InterPro" id="IPR041698">
    <property type="entry name" value="Methyltransf_25"/>
</dbReference>
<sequence length="291" mass="33130">MTGIQHTERRKYTQAAGTAYSLPHDEDERSRLALQSNLLLRTYDSKVLHAPVELKDQDWVLETGTGTGIWLQDLLKEISTNARCIGIDLESSLFPSPSTLPPNLAFKRHSVINLPREWINKFTVVHQRLLIAGLRRQEWEQAIREMYRVLKPGGWLQLLEMKIWVAGPALAKHRELLYKFSDDQGTMWRDITARIPEFLRQSGFVNVRCDTRQTPLGSWAGKDGIDGSENLMGIMRGLKTPILKGGGYGIVKTEADYDELVEQVRVEMDNTSGSRTAWSMFLAQKPEKSHL</sequence>
<proteinExistence type="predicted"/>
<dbReference type="Proteomes" id="UP000559027">
    <property type="component" value="Unassembled WGS sequence"/>
</dbReference>
<protein>
    <recommendedName>
        <fullName evidence="1">Methyltransferase domain-containing protein</fullName>
    </recommendedName>
</protein>
<dbReference type="PANTHER" id="PTHR43591">
    <property type="entry name" value="METHYLTRANSFERASE"/>
    <property type="match status" value="1"/>
</dbReference>
<feature type="domain" description="Methyltransferase" evidence="1">
    <location>
        <begin position="60"/>
        <end position="154"/>
    </location>
</feature>
<comment type="caution">
    <text evidence="2">The sequence shown here is derived from an EMBL/GenBank/DDBJ whole genome shotgun (WGS) entry which is preliminary data.</text>
</comment>
<evidence type="ECO:0000313" key="2">
    <source>
        <dbReference type="EMBL" id="KAF5356142.1"/>
    </source>
</evidence>
<dbReference type="Gene3D" id="3.40.50.150">
    <property type="entry name" value="Vaccinia Virus protein VP39"/>
    <property type="match status" value="1"/>
</dbReference>
<dbReference type="InterPro" id="IPR029063">
    <property type="entry name" value="SAM-dependent_MTases_sf"/>
</dbReference>
<evidence type="ECO:0000313" key="3">
    <source>
        <dbReference type="Proteomes" id="UP000559027"/>
    </source>
</evidence>
<dbReference type="Pfam" id="PF13649">
    <property type="entry name" value="Methyltransf_25"/>
    <property type="match status" value="1"/>
</dbReference>
<gene>
    <name evidence="2" type="ORF">D9756_004077</name>
</gene>
<keyword evidence="3" id="KW-1185">Reference proteome</keyword>
<dbReference type="CDD" id="cd02440">
    <property type="entry name" value="AdoMet_MTases"/>
    <property type="match status" value="1"/>
</dbReference>
<reference evidence="2 3" key="1">
    <citation type="journal article" date="2020" name="ISME J.">
        <title>Uncovering the hidden diversity of litter-decomposition mechanisms in mushroom-forming fungi.</title>
        <authorList>
            <person name="Floudas D."/>
            <person name="Bentzer J."/>
            <person name="Ahren D."/>
            <person name="Johansson T."/>
            <person name="Persson P."/>
            <person name="Tunlid A."/>
        </authorList>
    </citation>
    <scope>NUCLEOTIDE SEQUENCE [LARGE SCALE GENOMIC DNA]</scope>
    <source>
        <strain evidence="2 3">CBS 146.42</strain>
    </source>
</reference>
<dbReference type="AlphaFoldDB" id="A0A8H5G0U3"/>
<organism evidence="2 3">
    <name type="scientific">Leucocoprinus leucothites</name>
    <dbReference type="NCBI Taxonomy" id="201217"/>
    <lineage>
        <taxon>Eukaryota</taxon>
        <taxon>Fungi</taxon>
        <taxon>Dikarya</taxon>
        <taxon>Basidiomycota</taxon>
        <taxon>Agaricomycotina</taxon>
        <taxon>Agaricomycetes</taxon>
        <taxon>Agaricomycetidae</taxon>
        <taxon>Agaricales</taxon>
        <taxon>Agaricineae</taxon>
        <taxon>Agaricaceae</taxon>
        <taxon>Leucocoprinus</taxon>
    </lineage>
</organism>
<dbReference type="OrthoDB" id="184880at2759"/>
<dbReference type="SUPFAM" id="SSF53335">
    <property type="entry name" value="S-adenosyl-L-methionine-dependent methyltransferases"/>
    <property type="match status" value="1"/>
</dbReference>
<dbReference type="EMBL" id="JAACJO010000007">
    <property type="protein sequence ID" value="KAF5356142.1"/>
    <property type="molecule type" value="Genomic_DNA"/>
</dbReference>
<accession>A0A8H5G0U3</accession>
<dbReference type="PANTHER" id="PTHR43591:SF24">
    <property type="entry name" value="2-METHOXY-6-POLYPRENYL-1,4-BENZOQUINOL METHYLASE, MITOCHONDRIAL"/>
    <property type="match status" value="1"/>
</dbReference>